<evidence type="ECO:0000313" key="1">
    <source>
        <dbReference type="EMBL" id="MBB4689830.1"/>
    </source>
</evidence>
<evidence type="ECO:0000313" key="2">
    <source>
        <dbReference type="Proteomes" id="UP000581769"/>
    </source>
</evidence>
<gene>
    <name evidence="1" type="ORF">BJY18_007315</name>
</gene>
<keyword evidence="2" id="KW-1185">Reference proteome</keyword>
<proteinExistence type="predicted"/>
<organism evidence="1 2">
    <name type="scientific">Amycolatopsis jiangsuensis</name>
    <dbReference type="NCBI Taxonomy" id="1181879"/>
    <lineage>
        <taxon>Bacteria</taxon>
        <taxon>Bacillati</taxon>
        <taxon>Actinomycetota</taxon>
        <taxon>Actinomycetes</taxon>
        <taxon>Pseudonocardiales</taxon>
        <taxon>Pseudonocardiaceae</taxon>
        <taxon>Amycolatopsis</taxon>
    </lineage>
</organism>
<dbReference type="RefSeq" id="WP_184784291.1">
    <property type="nucleotide sequence ID" value="NZ_JACHMG010000001.1"/>
</dbReference>
<sequence length="467" mass="49274">MSTTATYLDDLSRVRIAFDGFGTAVDSAFVERSIDGITWATVRGGDTVPVVAGAGHLDDYEFAAGVPNFYRVSGVDGGPILGVPDPGTPVTGTNVSLTPPLPAAVLDGDALLLLASIRNSGTGAPVAPAGWTRVLDLGNVALFSRVYDPSVAAPTVTFTGGTVGADTMAQIMAFHNADPMPVTTNTLVNASAQNVALAGVSVPEEQMMNLFLAWKQDDWTGAVGRGFAEIGDWSSTAGDDAAMWWEYTVQGDTDIDFTTATLTVTGGAAAISKSAALAFRRAAYVTRQTTTVTPVLDSAWIKNPQRPSLNRKVTVSGVSEITRPSRSGTFDVVGRTLPVAISDVQGSRRYTLTVMTRTLAEAADFDQAFASGLPVFLQAPELDAVVPTLYASVGEVTLRRGQSVRAPRRYFDLPLTECAAPASTVYGNTYTWADVVADYPSWSDVLENVATWSNLIDLVSDNEVVVP</sequence>
<dbReference type="Proteomes" id="UP000581769">
    <property type="component" value="Unassembled WGS sequence"/>
</dbReference>
<dbReference type="AlphaFoldDB" id="A0A840J740"/>
<accession>A0A840J740</accession>
<protein>
    <submittedName>
        <fullName evidence="1">Uncharacterized protein</fullName>
    </submittedName>
</protein>
<name>A0A840J740_9PSEU</name>
<comment type="caution">
    <text evidence="1">The sequence shown here is derived from an EMBL/GenBank/DDBJ whole genome shotgun (WGS) entry which is preliminary data.</text>
</comment>
<reference evidence="1 2" key="1">
    <citation type="submission" date="2020-08" db="EMBL/GenBank/DDBJ databases">
        <title>Sequencing the genomes of 1000 actinobacteria strains.</title>
        <authorList>
            <person name="Klenk H.-P."/>
        </authorList>
    </citation>
    <scope>NUCLEOTIDE SEQUENCE [LARGE SCALE GENOMIC DNA]</scope>
    <source>
        <strain evidence="1 2">DSM 45859</strain>
    </source>
</reference>
<dbReference type="EMBL" id="JACHMG010000001">
    <property type="protein sequence ID" value="MBB4689830.1"/>
    <property type="molecule type" value="Genomic_DNA"/>
</dbReference>